<feature type="region of interest" description="Disordered" evidence="1">
    <location>
        <begin position="1"/>
        <end position="154"/>
    </location>
</feature>
<organism evidence="2 3">
    <name type="scientific">Periophthalmus magnuspinnatus</name>
    <dbReference type="NCBI Taxonomy" id="409849"/>
    <lineage>
        <taxon>Eukaryota</taxon>
        <taxon>Metazoa</taxon>
        <taxon>Chordata</taxon>
        <taxon>Craniata</taxon>
        <taxon>Vertebrata</taxon>
        <taxon>Euteleostomi</taxon>
        <taxon>Actinopterygii</taxon>
        <taxon>Neopterygii</taxon>
        <taxon>Teleostei</taxon>
        <taxon>Neoteleostei</taxon>
        <taxon>Acanthomorphata</taxon>
        <taxon>Gobiaria</taxon>
        <taxon>Gobiiformes</taxon>
        <taxon>Gobioidei</taxon>
        <taxon>Gobiidae</taxon>
        <taxon>Oxudercinae</taxon>
        <taxon>Periophthalmus</taxon>
    </lineage>
</organism>
<evidence type="ECO:0000313" key="2">
    <source>
        <dbReference type="Ensembl" id="ENSPMGP00000010914.1"/>
    </source>
</evidence>
<dbReference type="Proteomes" id="UP000261520">
    <property type="component" value="Unplaced"/>
</dbReference>
<evidence type="ECO:0000256" key="1">
    <source>
        <dbReference type="SAM" id="MobiDB-lite"/>
    </source>
</evidence>
<protein>
    <submittedName>
        <fullName evidence="2">Uncharacterized protein</fullName>
    </submittedName>
</protein>
<name>A0A3B4A2N3_9GOBI</name>
<reference evidence="2" key="2">
    <citation type="submission" date="2025-09" db="UniProtKB">
        <authorList>
            <consortium name="Ensembl"/>
        </authorList>
    </citation>
    <scope>IDENTIFICATION</scope>
</reference>
<feature type="compositionally biased region" description="Low complexity" evidence="1">
    <location>
        <begin position="1"/>
        <end position="14"/>
    </location>
</feature>
<feature type="compositionally biased region" description="Basic and acidic residues" evidence="1">
    <location>
        <begin position="84"/>
        <end position="102"/>
    </location>
</feature>
<dbReference type="Ensembl" id="ENSPMGT00000011639.1">
    <property type="protein sequence ID" value="ENSPMGP00000010914.1"/>
    <property type="gene ID" value="ENSPMGG00000009050.1"/>
</dbReference>
<evidence type="ECO:0000313" key="3">
    <source>
        <dbReference type="Proteomes" id="UP000261520"/>
    </source>
</evidence>
<feature type="compositionally biased region" description="Basic and acidic residues" evidence="1">
    <location>
        <begin position="122"/>
        <end position="137"/>
    </location>
</feature>
<keyword evidence="3" id="KW-1185">Reference proteome</keyword>
<feature type="compositionally biased region" description="Basic and acidic residues" evidence="1">
    <location>
        <begin position="56"/>
        <end position="68"/>
    </location>
</feature>
<dbReference type="PANTHER" id="PTHR22705:SF0">
    <property type="entry name" value="ZZ-TYPE ZINC FINGER-CONTAINING PROTEIN 3"/>
    <property type="match status" value="1"/>
</dbReference>
<dbReference type="InterPro" id="IPR037830">
    <property type="entry name" value="ZZZ3"/>
</dbReference>
<accession>A0A3B4A2N3</accession>
<dbReference type="STRING" id="409849.ENSPMGP00000010914"/>
<proteinExistence type="predicted"/>
<dbReference type="PANTHER" id="PTHR22705">
    <property type="entry name" value="ZINC FINGER, ZZ DOMAIN CONTAINING 3"/>
    <property type="match status" value="1"/>
</dbReference>
<reference evidence="2" key="1">
    <citation type="submission" date="2025-08" db="UniProtKB">
        <authorList>
            <consortium name="Ensembl"/>
        </authorList>
    </citation>
    <scope>IDENTIFICATION</scope>
</reference>
<dbReference type="AlphaFoldDB" id="A0A3B4A2N3"/>
<sequence length="215" mass="23719">MAASRSSRVTRSSVGLNGLDENFCGRTLRNRSIAQPEESPVSSPPPRARSPKKRQDKQEGKTDAKTSSEGEQWSASRKRAASSLEKDSDTNNKSENCEKAASHENSPQIKRARKCSRSADTQGHDEEQTVPKVKENITETNADSNGEDLSISDSSKDVIKELQEEETSAHESTMEQNKTLQLHKAHVMCSSFIYKMHSSCDVIAAKGGHTWSIKN</sequence>